<dbReference type="GO" id="GO:0000272">
    <property type="term" value="P:polysaccharide catabolic process"/>
    <property type="evidence" value="ECO:0007669"/>
    <property type="project" value="UniProtKB-KW"/>
</dbReference>
<sequence length="1243" mass="129217">MAIALILAVSMLAVPSGLGWSRVNADTQSAPGQFFPTRGRALDNVEIAAGGTSIVRVIGIGAVPWSGVGSVALNVAAKGSSGTGSVVVYPSDGTDTAATAMSYRTEVYAANLVTVKVGADGNIKVANKGAGPVKVTLDLHGYTLTEAASTAGSTFVPLAPARILNAVSIPAFGNYELVPLDKGGVPASGVESLAYTLRAKGTAGGTLRTYAAGDVFPGDATIDYASGLSLQNFAITKLGTDGKINIHNMGAAAVTVWVDVAGYFTKTKADGPTLRPIQPTRLTTNASIAAGTSYTLAPLGKGGVPATGVDAISVSVTAKSTIAGALTAYPSGTTAPTTHTVGFDANVQATGSTIAKLGADGKVLIRNTGTAATTVSIDAYGYFRTGVALTELTATPFDHQWAEGVRVNDATPTLSATATSVGGPITYTFEVAPALSNTPVASGTTTAVASGQPATWTVPAGRLTNPGALRFRVKADDGVDALWSAWKWLAVDAPLVPTTLSTDLNDPEAPVLSGTVFRPSNGPVTGRFYLFDSDGKQMGASPFGQGTAQGGQRVTLRVPDDLVQPGHTYKWQMDACVGSACTPKTALTTFTTPAATPPPQTRSLTLGSDKISVRTAKVGGQACDGSPCPLTDDTTVRVGGTADNAWLSQVKVNLTTLPAGARVTSVTLGLGSASCASTCPDTVTLSAHDLAENLSAQPTGAEASEKVLSDAVAQTSSLSNVELNLGDMGVLWQNARQNDGVFLRAQAQDLPDITIPASSVSATVTYVPAGPPSTVQGLVGTGGDGAAQITWAPPNDPGAASTVTNDEDATEVSPITDYEIQVLGSGGQVVRTVTATDTQVTIPDLTNGTTYRFQVRARSSQGTGTWETTTPVTPQTIPLGADKFVTAVKEYIDSQNGIMERKFNTADAAADASTQGTTFHDLLTTQADPLLQVRDNAAAAQAAQVSTTATYPDIFVGYSAETSTITVSVRVEGQTVYANDFGTSTEERTTNTFGRENTFSFSLPSATSAAAARTLQAAAPQEPTLTTVGAEDAPAPTEINAYTPEQAQELPKPPEDAFLDPSGDPPGTQKTATARAASGVDGEGIAAWAVRNAPKVKQEYSENCTNFVSKAINRGGGARKYLGWYRSRGAWWENAPRDSWTWAGAENNMQHFTMAKFSGNTRGTWEPHWSWISRGDTIYFRRTKGGGITHTATVSKKTKNSVYGVYMVQHNRVNHKAHYDTYKPLWWVYSEYKGGVGFVWVRR</sequence>
<dbReference type="AlphaFoldDB" id="A0A939PA17"/>
<reference evidence="5" key="1">
    <citation type="submission" date="2021-03" db="EMBL/GenBank/DDBJ databases">
        <authorList>
            <person name="Kanchanasin P."/>
            <person name="Saeng-In P."/>
            <person name="Phongsopitanun W."/>
            <person name="Yuki M."/>
            <person name="Kudo T."/>
            <person name="Ohkuma M."/>
            <person name="Tanasupawat S."/>
        </authorList>
    </citation>
    <scope>NUCLEOTIDE SEQUENCE</scope>
    <source>
        <strain evidence="5">GKU 128</strain>
    </source>
</reference>
<dbReference type="InterPro" id="IPR003961">
    <property type="entry name" value="FN3_dom"/>
</dbReference>
<keyword evidence="1" id="KW-0326">Glycosidase</keyword>
<dbReference type="InterPro" id="IPR013783">
    <property type="entry name" value="Ig-like_fold"/>
</dbReference>
<feature type="region of interest" description="Disordered" evidence="3">
    <location>
        <begin position="1047"/>
        <end position="1078"/>
    </location>
</feature>
<comment type="caution">
    <text evidence="5">The sequence shown here is derived from an EMBL/GenBank/DDBJ whole genome shotgun (WGS) entry which is preliminary data.</text>
</comment>
<keyword evidence="6" id="KW-1185">Reference proteome</keyword>
<dbReference type="CDD" id="cd00063">
    <property type="entry name" value="FN3"/>
    <property type="match status" value="1"/>
</dbReference>
<dbReference type="EMBL" id="JAGEOJ010000006">
    <property type="protein sequence ID" value="MBO2448715.1"/>
    <property type="molecule type" value="Genomic_DNA"/>
</dbReference>
<evidence type="ECO:0000256" key="2">
    <source>
        <dbReference type="ARBA" id="ARBA00023326"/>
    </source>
</evidence>
<dbReference type="SMART" id="SM00060">
    <property type="entry name" value="FN3"/>
    <property type="match status" value="1"/>
</dbReference>
<proteinExistence type="predicted"/>
<evidence type="ECO:0000313" key="5">
    <source>
        <dbReference type="EMBL" id="MBO2448715.1"/>
    </source>
</evidence>
<feature type="domain" description="Fibronectin type-III" evidence="4">
    <location>
        <begin position="771"/>
        <end position="879"/>
    </location>
</feature>
<evidence type="ECO:0000256" key="1">
    <source>
        <dbReference type="ARBA" id="ARBA00023295"/>
    </source>
</evidence>
<protein>
    <submittedName>
        <fullName evidence="5">Amidase domain-containing protein</fullName>
    </submittedName>
</protein>
<dbReference type="Gene3D" id="2.60.40.10">
    <property type="entry name" value="Immunoglobulins"/>
    <property type="match status" value="1"/>
</dbReference>
<keyword evidence="2" id="KW-0119">Carbohydrate metabolism</keyword>
<gene>
    <name evidence="5" type="ORF">J4573_16555</name>
</gene>
<dbReference type="Proteomes" id="UP000669179">
    <property type="component" value="Unassembled WGS sequence"/>
</dbReference>
<dbReference type="InterPro" id="IPR024301">
    <property type="entry name" value="Amidase_6"/>
</dbReference>
<dbReference type="Pfam" id="PF00041">
    <property type="entry name" value="fn3"/>
    <property type="match status" value="1"/>
</dbReference>
<dbReference type="RefSeq" id="WP_208256376.1">
    <property type="nucleotide sequence ID" value="NZ_JAGEOJ010000006.1"/>
</dbReference>
<dbReference type="InterPro" id="IPR036116">
    <property type="entry name" value="FN3_sf"/>
</dbReference>
<organism evidence="5 6">
    <name type="scientific">Actinomadura barringtoniae</name>
    <dbReference type="NCBI Taxonomy" id="1427535"/>
    <lineage>
        <taxon>Bacteria</taxon>
        <taxon>Bacillati</taxon>
        <taxon>Actinomycetota</taxon>
        <taxon>Actinomycetes</taxon>
        <taxon>Streptosporangiales</taxon>
        <taxon>Thermomonosporaceae</taxon>
        <taxon>Actinomadura</taxon>
    </lineage>
</organism>
<name>A0A939PA17_9ACTN</name>
<dbReference type="PRINTS" id="PR00014">
    <property type="entry name" value="FNTYPEIII"/>
</dbReference>
<evidence type="ECO:0000313" key="6">
    <source>
        <dbReference type="Proteomes" id="UP000669179"/>
    </source>
</evidence>
<dbReference type="PROSITE" id="PS50853">
    <property type="entry name" value="FN3"/>
    <property type="match status" value="1"/>
</dbReference>
<dbReference type="GO" id="GO:0016798">
    <property type="term" value="F:hydrolase activity, acting on glycosyl bonds"/>
    <property type="evidence" value="ECO:0007669"/>
    <property type="project" value="UniProtKB-KW"/>
</dbReference>
<keyword evidence="1" id="KW-0378">Hydrolase</keyword>
<evidence type="ECO:0000259" key="4">
    <source>
        <dbReference type="PROSITE" id="PS50853"/>
    </source>
</evidence>
<accession>A0A939PA17</accession>
<dbReference type="SUPFAM" id="SSF49265">
    <property type="entry name" value="Fibronectin type III"/>
    <property type="match status" value="1"/>
</dbReference>
<dbReference type="Pfam" id="PF12671">
    <property type="entry name" value="Amidase_6"/>
    <property type="match status" value="1"/>
</dbReference>
<evidence type="ECO:0000256" key="3">
    <source>
        <dbReference type="SAM" id="MobiDB-lite"/>
    </source>
</evidence>
<keyword evidence="2" id="KW-0624">Polysaccharide degradation</keyword>